<dbReference type="InterPro" id="IPR029014">
    <property type="entry name" value="NiFe-Hase_large"/>
</dbReference>
<feature type="binding site" evidence="6">
    <location>
        <position position="67"/>
    </location>
    <ligand>
        <name>Fe cation</name>
        <dbReference type="ChEBI" id="CHEBI:24875"/>
    </ligand>
</feature>
<keyword evidence="4 6" id="KW-0479">Metal-binding</keyword>
<dbReference type="AlphaFoldDB" id="A0A343TLS1"/>
<keyword evidence="6" id="KW-0460">Magnesium</keyword>
<dbReference type="PANTHER" id="PTHR43600">
    <property type="entry name" value="COENZYME F420 HYDROGENASE, SUBUNIT ALPHA"/>
    <property type="match status" value="1"/>
</dbReference>
<organism evidence="7 8">
    <name type="scientific">Halalkaliarchaeum desulfuricum</name>
    <dbReference type="NCBI Taxonomy" id="2055893"/>
    <lineage>
        <taxon>Archaea</taxon>
        <taxon>Methanobacteriati</taxon>
        <taxon>Methanobacteriota</taxon>
        <taxon>Stenosarchaea group</taxon>
        <taxon>Halobacteria</taxon>
        <taxon>Halobacteriales</taxon>
        <taxon>Haloferacaceae</taxon>
        <taxon>Halalkaliarchaeum</taxon>
    </lineage>
</organism>
<comment type="cofactor">
    <cofactor evidence="1 6">
        <name>Ni(2+)</name>
        <dbReference type="ChEBI" id="CHEBI:49786"/>
    </cofactor>
</comment>
<evidence type="ECO:0000256" key="5">
    <source>
        <dbReference type="ARBA" id="ARBA00023002"/>
    </source>
</evidence>
<reference evidence="8" key="1">
    <citation type="submission" date="2017-11" db="EMBL/GenBank/DDBJ databases">
        <title>Phenotypic and genomic properties of facultatively anaerobic sulfur-reducing natronoarchaea from hypersaline soda lakes.</title>
        <authorList>
            <person name="Sorokin D.Y."/>
            <person name="Kublanov I.V."/>
            <person name="Roman P."/>
            <person name="Sinninghe Damste J.S."/>
            <person name="Golyshin P.N."/>
            <person name="Rojo D."/>
            <person name="Ciordia S."/>
            <person name="Mena M.D.C."/>
            <person name="Ferrer M."/>
            <person name="Messina E."/>
            <person name="Smedile F."/>
            <person name="La Spada G."/>
            <person name="La Cono V."/>
            <person name="Yakimov M.M."/>
        </authorList>
    </citation>
    <scope>NUCLEOTIDE SEQUENCE [LARGE SCALE GENOMIC DNA]</scope>
    <source>
        <strain evidence="8">AArc-Sl</strain>
    </source>
</reference>
<feature type="binding site" evidence="6">
    <location>
        <position position="45"/>
    </location>
    <ligand>
        <name>Mg(2+)</name>
        <dbReference type="ChEBI" id="CHEBI:18420"/>
    </ligand>
</feature>
<dbReference type="EMBL" id="CP025066">
    <property type="protein sequence ID" value="AUX10043.1"/>
    <property type="molecule type" value="Genomic_DNA"/>
</dbReference>
<feature type="binding site" evidence="6">
    <location>
        <position position="425"/>
    </location>
    <ligand>
        <name>Fe cation</name>
        <dbReference type="ChEBI" id="CHEBI:24875"/>
    </ligand>
</feature>
<dbReference type="GeneID" id="37878779"/>
<sequence length="442" mass="49592">MSQDISIEGDLVTRVEGHGEVLVNATNGELEECEWQVVESPRFFESMVVGRSWDETHHIVSRICAICSATHTMTALKAIEDGLNIDVSRQDRKLRKLVLAGETIQSHVLHLGYLALPDLAGKKSVIPMADTHEEEVKTVIRLHELGNDMLRTFEGRASHGQRTIPGGFTQIPDESELKEIETALENSWDDVEAVVDLILSLAEQLPDFTRETEFISLTHPDEYALYDGVPYSSDTGELDLDNYEDIVNEHVVEQSTAKFTKHNRKSYMVGALARVNNNYDQLSPKAKEVAESFGLEPVCHQPFMNNVAQLVETAHLIENSLDLIDELLEAGLEEQSDYHKPDVDVTAGRGIGATEAPRGILFHDYTFDEDGIAERGNCVIPTNQNHANIQHDMEKMVPTMIDQPQDQIQHTLEMLVRAYDPCISCSTHYLDIEFVENENEGE</sequence>
<dbReference type="GO" id="GO:0008901">
    <property type="term" value="F:ferredoxin hydrogenase activity"/>
    <property type="evidence" value="ECO:0007669"/>
    <property type="project" value="InterPro"/>
</dbReference>
<evidence type="ECO:0000256" key="4">
    <source>
        <dbReference type="ARBA" id="ARBA00022723"/>
    </source>
</evidence>
<keyword evidence="6" id="KW-0408">Iron</keyword>
<evidence type="ECO:0000256" key="2">
    <source>
        <dbReference type="ARBA" id="ARBA00009292"/>
    </source>
</evidence>
<keyword evidence="5" id="KW-0560">Oxidoreductase</keyword>
<comment type="similarity">
    <text evidence="2">Belongs to the [NiFe]/[NiFeSe] hydrogenase large subunit family.</text>
</comment>
<feature type="binding site" evidence="6">
    <location>
        <position position="422"/>
    </location>
    <ligand>
        <name>Ni(2+)</name>
        <dbReference type="ChEBI" id="CHEBI:49786"/>
    </ligand>
</feature>
<evidence type="ECO:0000313" key="8">
    <source>
        <dbReference type="Proteomes" id="UP000263012"/>
    </source>
</evidence>
<gene>
    <name evidence="7" type="ORF">AArcSl_2421</name>
</gene>
<feature type="binding site" evidence="6">
    <location>
        <position position="64"/>
    </location>
    <ligand>
        <name>Ni(2+)</name>
        <dbReference type="ChEBI" id="CHEBI:49786"/>
    </ligand>
</feature>
<dbReference type="KEGG" id="hdf:AArcSl_2421"/>
<feature type="binding site" evidence="6">
    <location>
        <position position="428"/>
    </location>
    <ligand>
        <name>Mg(2+)</name>
        <dbReference type="ChEBI" id="CHEBI:18420"/>
    </ligand>
</feature>
<dbReference type="RefSeq" id="WP_119819630.1">
    <property type="nucleotide sequence ID" value="NZ_CP025066.1"/>
</dbReference>
<keyword evidence="8" id="KW-1185">Reference proteome</keyword>
<comment type="cofactor">
    <cofactor evidence="6">
        <name>Fe cation</name>
        <dbReference type="ChEBI" id="CHEBI:24875"/>
    </cofactor>
</comment>
<accession>A0A343TLS1</accession>
<evidence type="ECO:0000256" key="6">
    <source>
        <dbReference type="PIRSR" id="PIRSR601501-1"/>
    </source>
</evidence>
<dbReference type="OrthoDB" id="42371at2157"/>
<proteinExistence type="inferred from homology"/>
<dbReference type="Pfam" id="PF00374">
    <property type="entry name" value="NiFeSe_Hases"/>
    <property type="match status" value="2"/>
</dbReference>
<evidence type="ECO:0000256" key="1">
    <source>
        <dbReference type="ARBA" id="ARBA00001967"/>
    </source>
</evidence>
<keyword evidence="3 6" id="KW-0533">Nickel</keyword>
<dbReference type="GO" id="GO:0016151">
    <property type="term" value="F:nickel cation binding"/>
    <property type="evidence" value="ECO:0007669"/>
    <property type="project" value="InterPro"/>
</dbReference>
<feature type="binding site" evidence="6">
    <location>
        <position position="67"/>
    </location>
    <ligand>
        <name>Ni(2+)</name>
        <dbReference type="ChEBI" id="CHEBI:49786"/>
    </ligand>
</feature>
<evidence type="ECO:0000313" key="7">
    <source>
        <dbReference type="EMBL" id="AUX10043.1"/>
    </source>
</evidence>
<dbReference type="PROSITE" id="PS00508">
    <property type="entry name" value="NI_HGENASE_L_2"/>
    <property type="match status" value="1"/>
</dbReference>
<dbReference type="InterPro" id="IPR001501">
    <property type="entry name" value="Ni-dep_hyd_lsu"/>
</dbReference>
<dbReference type="Gene3D" id="1.10.645.10">
    <property type="entry name" value="Cytochrome-c3 Hydrogenase, chain B"/>
    <property type="match status" value="1"/>
</dbReference>
<dbReference type="PANTHER" id="PTHR43600:SF2">
    <property type="entry name" value="F420-NON-REDUCING HYDROGENASE VHU SUBUNIT A"/>
    <property type="match status" value="1"/>
</dbReference>
<name>A0A343TLS1_9EURY</name>
<evidence type="ECO:0000256" key="3">
    <source>
        <dbReference type="ARBA" id="ARBA00022596"/>
    </source>
</evidence>
<dbReference type="InterPro" id="IPR018194">
    <property type="entry name" value="Ni-dep_hyd_lsu_Ni_BS"/>
</dbReference>
<dbReference type="SUPFAM" id="SSF56762">
    <property type="entry name" value="HydB/Nqo4-like"/>
    <property type="match status" value="1"/>
</dbReference>
<dbReference type="Proteomes" id="UP000263012">
    <property type="component" value="Chromosome"/>
</dbReference>
<protein>
    <submittedName>
        <fullName evidence="7">Coenzyme F420-reducing hydrogenase, alpha subunit</fullName>
    </submittedName>
</protein>